<sequence length="159" mass="18012">MSRERGQKVIVSNRKARHDYSILDTYEAGIALMGTEVKSLRLGRASLVDAFATVDDGEVWLRNLHIPEYVLGTWTNHTPRRTRKLLLHKAEILRLIGKTKESGLSLVPLSMYFKDGKVKVELALARGKKAYDKRQTLAKRDADREIARAAGRAAKQGRW</sequence>
<dbReference type="RefSeq" id="WP_075134597.1">
    <property type="nucleotide sequence ID" value="NZ_MSIF01000010.1"/>
</dbReference>
<dbReference type="InterPro" id="IPR000037">
    <property type="entry name" value="SsrA-bd_prot"/>
</dbReference>
<evidence type="ECO:0000313" key="4">
    <source>
        <dbReference type="EMBL" id="OLF09006.1"/>
    </source>
</evidence>
<protein>
    <recommendedName>
        <fullName evidence="3">SsrA-binding protein</fullName>
    </recommendedName>
    <alternativeName>
        <fullName evidence="3">Small protein B</fullName>
    </alternativeName>
</protein>
<evidence type="ECO:0000313" key="5">
    <source>
        <dbReference type="Proteomes" id="UP000185696"/>
    </source>
</evidence>
<proteinExistence type="inferred from homology"/>
<dbReference type="Pfam" id="PF01668">
    <property type="entry name" value="SmpB"/>
    <property type="match status" value="1"/>
</dbReference>
<dbReference type="GO" id="GO:0070930">
    <property type="term" value="P:trans-translation-dependent protein tagging"/>
    <property type="evidence" value="ECO:0007669"/>
    <property type="project" value="TreeGrafter"/>
</dbReference>
<dbReference type="EMBL" id="MSIF01000010">
    <property type="protein sequence ID" value="OLF09006.1"/>
    <property type="molecule type" value="Genomic_DNA"/>
</dbReference>
<name>A0A7Z0WJV3_9PSEU</name>
<gene>
    <name evidence="3" type="primary">smpB</name>
    <name evidence="4" type="ORF">BLA60_20660</name>
</gene>
<dbReference type="OrthoDB" id="9805462at2"/>
<comment type="subcellular location">
    <subcellularLocation>
        <location evidence="3">Cytoplasm</location>
    </subcellularLocation>
    <text evidence="3">The tmRNA-SmpB complex associates with stalled 70S ribosomes.</text>
</comment>
<keyword evidence="5" id="KW-1185">Reference proteome</keyword>
<evidence type="ECO:0000256" key="1">
    <source>
        <dbReference type="ARBA" id="ARBA00022490"/>
    </source>
</evidence>
<comment type="similarity">
    <text evidence="3">Belongs to the SmpB family.</text>
</comment>
<dbReference type="NCBIfam" id="NF003843">
    <property type="entry name" value="PRK05422.1"/>
    <property type="match status" value="1"/>
</dbReference>
<reference evidence="4 5" key="1">
    <citation type="submission" date="2016-12" db="EMBL/GenBank/DDBJ databases">
        <title>The draft genome sequence of Actinophytocola xinjiangensis.</title>
        <authorList>
            <person name="Wang W."/>
            <person name="Yuan L."/>
        </authorList>
    </citation>
    <scope>NUCLEOTIDE SEQUENCE [LARGE SCALE GENOMIC DNA]</scope>
    <source>
        <strain evidence="4 5">CGMCC 4.4663</strain>
    </source>
</reference>
<comment type="function">
    <text evidence="3">Required for rescue of stalled ribosomes mediated by trans-translation. Binds to transfer-messenger RNA (tmRNA), required for stable association of tmRNA with ribosomes. tmRNA and SmpB together mimic tRNA shape, replacing the anticodon stem-loop with SmpB. tmRNA is encoded by the ssrA gene; the 2 termini fold to resemble tRNA(Ala) and it encodes a 'tag peptide', a short internal open reading frame. During trans-translation Ala-aminoacylated tmRNA acts like a tRNA, entering the A-site of stalled ribosomes, displacing the stalled mRNA. The ribosome then switches to translate the ORF on the tmRNA; the nascent peptide is terminated with the 'tag peptide' encoded by the tmRNA and targeted for degradation. The ribosome is freed to recommence translation, which seems to be the essential function of trans-translation.</text>
</comment>
<dbReference type="InterPro" id="IPR020081">
    <property type="entry name" value="SsrA-bd_prot_CS"/>
</dbReference>
<dbReference type="Proteomes" id="UP000185696">
    <property type="component" value="Unassembled WGS sequence"/>
</dbReference>
<dbReference type="GO" id="GO:0005829">
    <property type="term" value="C:cytosol"/>
    <property type="evidence" value="ECO:0007669"/>
    <property type="project" value="TreeGrafter"/>
</dbReference>
<evidence type="ECO:0000256" key="3">
    <source>
        <dbReference type="HAMAP-Rule" id="MF_00023"/>
    </source>
</evidence>
<dbReference type="HAMAP" id="MF_00023">
    <property type="entry name" value="SmpB"/>
    <property type="match status" value="1"/>
</dbReference>
<dbReference type="PROSITE" id="PS01317">
    <property type="entry name" value="SSRP"/>
    <property type="match status" value="1"/>
</dbReference>
<accession>A0A7Z0WJV3</accession>
<comment type="caution">
    <text evidence="4">The sequence shown here is derived from an EMBL/GenBank/DDBJ whole genome shotgun (WGS) entry which is preliminary data.</text>
</comment>
<dbReference type="CDD" id="cd09294">
    <property type="entry name" value="SmpB"/>
    <property type="match status" value="1"/>
</dbReference>
<dbReference type="Gene3D" id="2.40.280.10">
    <property type="match status" value="1"/>
</dbReference>
<dbReference type="GO" id="GO:0070929">
    <property type="term" value="P:trans-translation"/>
    <property type="evidence" value="ECO:0007669"/>
    <property type="project" value="UniProtKB-UniRule"/>
</dbReference>
<evidence type="ECO:0000256" key="2">
    <source>
        <dbReference type="ARBA" id="ARBA00022884"/>
    </source>
</evidence>
<dbReference type="NCBIfam" id="TIGR00086">
    <property type="entry name" value="smpB"/>
    <property type="match status" value="1"/>
</dbReference>
<organism evidence="4 5">
    <name type="scientific">Actinophytocola xinjiangensis</name>
    <dbReference type="NCBI Taxonomy" id="485602"/>
    <lineage>
        <taxon>Bacteria</taxon>
        <taxon>Bacillati</taxon>
        <taxon>Actinomycetota</taxon>
        <taxon>Actinomycetes</taxon>
        <taxon>Pseudonocardiales</taxon>
        <taxon>Pseudonocardiaceae</taxon>
    </lineage>
</organism>
<dbReference type="GO" id="GO:0003723">
    <property type="term" value="F:RNA binding"/>
    <property type="evidence" value="ECO:0007669"/>
    <property type="project" value="UniProtKB-UniRule"/>
</dbReference>
<dbReference type="SUPFAM" id="SSF74982">
    <property type="entry name" value="Small protein B (SmpB)"/>
    <property type="match status" value="1"/>
</dbReference>
<dbReference type="PANTHER" id="PTHR30308">
    <property type="entry name" value="TMRNA-BINDING COMPONENT OF TRANS-TRANSLATION TAGGING COMPLEX"/>
    <property type="match status" value="1"/>
</dbReference>
<dbReference type="AlphaFoldDB" id="A0A7Z0WJV3"/>
<dbReference type="InterPro" id="IPR023620">
    <property type="entry name" value="SmpB"/>
</dbReference>
<dbReference type="PANTHER" id="PTHR30308:SF2">
    <property type="entry name" value="SSRA-BINDING PROTEIN"/>
    <property type="match status" value="1"/>
</dbReference>
<keyword evidence="1 3" id="KW-0963">Cytoplasm</keyword>
<keyword evidence="2 3" id="KW-0694">RNA-binding</keyword>